<comment type="caution">
    <text evidence="1">The sequence shown here is derived from an EMBL/GenBank/DDBJ whole genome shotgun (WGS) entry which is preliminary data.</text>
</comment>
<dbReference type="EMBL" id="MU276125">
    <property type="protein sequence ID" value="KAI0041393.1"/>
    <property type="molecule type" value="Genomic_DNA"/>
</dbReference>
<accession>A0ACB8RCT1</accession>
<protein>
    <submittedName>
        <fullName evidence="1">Uncharacterized protein</fullName>
    </submittedName>
</protein>
<sequence length="297" mass="32737">MSIYSARPPHAQRDISESRRPDRPSDHPLQATRTAVHHTRPQAQGAAAGAGQIFNLARAARIGRPPALAPATTRRPRFQEAEAPATQVPDAPSSYYLFCPLWLGGEGVGLAWRHRVRCVLAHDHRDLLTASIGTAPQLLESERAHTVFLPAPSTPSVQGPDGDQAQNHSLTTPHAHPPECFMSCRNTLRHYSQVVTATDSNLAYVSIFICFPLGAQVQILLVSCCRCVIILAPVRNCCFPACLFTESLYCAQTMLGRVRRIPFQAPYSPRPPCNAGTYYIVIHRHTTYTQQSRAMTQ</sequence>
<reference evidence="1" key="1">
    <citation type="submission" date="2021-02" db="EMBL/GenBank/DDBJ databases">
        <authorList>
            <consortium name="DOE Joint Genome Institute"/>
            <person name="Ahrendt S."/>
            <person name="Looney B.P."/>
            <person name="Miyauchi S."/>
            <person name="Morin E."/>
            <person name="Drula E."/>
            <person name="Courty P.E."/>
            <person name="Chicoki N."/>
            <person name="Fauchery L."/>
            <person name="Kohler A."/>
            <person name="Kuo A."/>
            <person name="Labutti K."/>
            <person name="Pangilinan J."/>
            <person name="Lipzen A."/>
            <person name="Riley R."/>
            <person name="Andreopoulos W."/>
            <person name="He G."/>
            <person name="Johnson J."/>
            <person name="Barry K.W."/>
            <person name="Grigoriev I.V."/>
            <person name="Nagy L."/>
            <person name="Hibbett D."/>
            <person name="Henrissat B."/>
            <person name="Matheny P.B."/>
            <person name="Labbe J."/>
            <person name="Martin F."/>
        </authorList>
    </citation>
    <scope>NUCLEOTIDE SEQUENCE</scope>
    <source>
        <strain evidence="1">FP105234-sp</strain>
    </source>
</reference>
<evidence type="ECO:0000313" key="1">
    <source>
        <dbReference type="EMBL" id="KAI0041393.1"/>
    </source>
</evidence>
<evidence type="ECO:0000313" key="2">
    <source>
        <dbReference type="Proteomes" id="UP000814033"/>
    </source>
</evidence>
<keyword evidence="2" id="KW-1185">Reference proteome</keyword>
<gene>
    <name evidence="1" type="ORF">FA95DRAFT_696312</name>
</gene>
<proteinExistence type="predicted"/>
<name>A0ACB8RCT1_9AGAM</name>
<organism evidence="1 2">
    <name type="scientific">Auriscalpium vulgare</name>
    <dbReference type="NCBI Taxonomy" id="40419"/>
    <lineage>
        <taxon>Eukaryota</taxon>
        <taxon>Fungi</taxon>
        <taxon>Dikarya</taxon>
        <taxon>Basidiomycota</taxon>
        <taxon>Agaricomycotina</taxon>
        <taxon>Agaricomycetes</taxon>
        <taxon>Russulales</taxon>
        <taxon>Auriscalpiaceae</taxon>
        <taxon>Auriscalpium</taxon>
    </lineage>
</organism>
<dbReference type="Proteomes" id="UP000814033">
    <property type="component" value="Unassembled WGS sequence"/>
</dbReference>
<reference evidence="1" key="2">
    <citation type="journal article" date="2022" name="New Phytol.">
        <title>Evolutionary transition to the ectomycorrhizal habit in the genomes of a hyperdiverse lineage of mushroom-forming fungi.</title>
        <authorList>
            <person name="Looney B."/>
            <person name="Miyauchi S."/>
            <person name="Morin E."/>
            <person name="Drula E."/>
            <person name="Courty P.E."/>
            <person name="Kohler A."/>
            <person name="Kuo A."/>
            <person name="LaButti K."/>
            <person name="Pangilinan J."/>
            <person name="Lipzen A."/>
            <person name="Riley R."/>
            <person name="Andreopoulos W."/>
            <person name="He G."/>
            <person name="Johnson J."/>
            <person name="Nolan M."/>
            <person name="Tritt A."/>
            <person name="Barry K.W."/>
            <person name="Grigoriev I.V."/>
            <person name="Nagy L.G."/>
            <person name="Hibbett D."/>
            <person name="Henrissat B."/>
            <person name="Matheny P.B."/>
            <person name="Labbe J."/>
            <person name="Martin F.M."/>
        </authorList>
    </citation>
    <scope>NUCLEOTIDE SEQUENCE</scope>
    <source>
        <strain evidence="1">FP105234-sp</strain>
    </source>
</reference>